<reference evidence="3 4" key="1">
    <citation type="submission" date="2016-07" db="EMBL/GenBank/DDBJ databases">
        <authorList>
            <person name="Townsley L."/>
            <person name="Shank E.A."/>
        </authorList>
    </citation>
    <scope>NUCLEOTIDE SEQUENCE [LARGE SCALE GENOMIC DNA]</scope>
    <source>
        <strain evidence="3 4">CH01</strain>
    </source>
</reference>
<dbReference type="SUPFAM" id="SSF56784">
    <property type="entry name" value="HAD-like"/>
    <property type="match status" value="1"/>
</dbReference>
<dbReference type="Gene3D" id="3.40.50.1000">
    <property type="entry name" value="HAD superfamily/HAD-like"/>
    <property type="match status" value="1"/>
</dbReference>
<dbReference type="InterPro" id="IPR036412">
    <property type="entry name" value="HAD-like_sf"/>
</dbReference>
<comment type="caution">
    <text evidence="3">The sequence shown here is derived from an EMBL/GenBank/DDBJ whole genome shotgun (WGS) entry which is preliminary data.</text>
</comment>
<sequence>MEEKKMTYNTILFDLDGTLTDPKVGILNSVKYALQKMNIAIPLEAELLKFIGPPIQQSFSEIFQLNEKDILNAVRFYREYFSQSGMIENNVYDGIRDLLSDLQKEKKRLYVATSKPTIFAKKILSHFQLDEFFVDIVGSELDGTRIDKGEIIEHIFEMNNNLSKEDSVMVGDRLHDIKGAKIANIDAIGVTYGYGSELELTDAGANAIVSSVDQLKKMLLNESKIMV</sequence>
<evidence type="ECO:0000313" key="4">
    <source>
        <dbReference type="Proteomes" id="UP000094580"/>
    </source>
</evidence>
<protein>
    <submittedName>
        <fullName evidence="3">Phosphoglycolate phosphatase</fullName>
    </submittedName>
</protein>
<evidence type="ECO:0000313" key="3">
    <source>
        <dbReference type="EMBL" id="ODG92390.1"/>
    </source>
</evidence>
<dbReference type="PANTHER" id="PTHR43434">
    <property type="entry name" value="PHOSPHOGLYCOLATE PHOSPHATASE"/>
    <property type="match status" value="1"/>
</dbReference>
<dbReference type="Gene3D" id="1.10.150.240">
    <property type="entry name" value="Putative phosphatase, domain 2"/>
    <property type="match status" value="1"/>
</dbReference>
<dbReference type="InterPro" id="IPR006439">
    <property type="entry name" value="HAD-SF_hydro_IA"/>
</dbReference>
<dbReference type="InterPro" id="IPR023198">
    <property type="entry name" value="PGP-like_dom2"/>
</dbReference>
<organism evidence="3 4">
    <name type="scientific">Gottfriedia luciferensis</name>
    <dbReference type="NCBI Taxonomy" id="178774"/>
    <lineage>
        <taxon>Bacteria</taxon>
        <taxon>Bacillati</taxon>
        <taxon>Bacillota</taxon>
        <taxon>Bacilli</taxon>
        <taxon>Bacillales</taxon>
        <taxon>Bacillaceae</taxon>
        <taxon>Gottfriedia</taxon>
    </lineage>
</organism>
<dbReference type="CDD" id="cd04302">
    <property type="entry name" value="HAD_5NT"/>
    <property type="match status" value="1"/>
</dbReference>
<dbReference type="InterPro" id="IPR041492">
    <property type="entry name" value="HAD_2"/>
</dbReference>
<keyword evidence="4" id="KW-1185">Reference proteome</keyword>
<evidence type="ECO:0000256" key="2">
    <source>
        <dbReference type="ARBA" id="ARBA00022842"/>
    </source>
</evidence>
<gene>
    <name evidence="3" type="ORF">BED47_19455</name>
</gene>
<keyword evidence="1" id="KW-0378">Hydrolase</keyword>
<dbReference type="InterPro" id="IPR023214">
    <property type="entry name" value="HAD_sf"/>
</dbReference>
<dbReference type="Pfam" id="PF13419">
    <property type="entry name" value="HAD_2"/>
    <property type="match status" value="1"/>
</dbReference>
<dbReference type="EMBL" id="MDKC01000008">
    <property type="protein sequence ID" value="ODG92390.1"/>
    <property type="molecule type" value="Genomic_DNA"/>
</dbReference>
<dbReference type="NCBIfam" id="TIGR01549">
    <property type="entry name" value="HAD-SF-IA-v1"/>
    <property type="match status" value="1"/>
</dbReference>
<dbReference type="Proteomes" id="UP000094580">
    <property type="component" value="Unassembled WGS sequence"/>
</dbReference>
<proteinExistence type="predicted"/>
<dbReference type="PANTHER" id="PTHR43434:SF20">
    <property type="entry name" value="5'-NUCLEOTIDASE"/>
    <property type="match status" value="1"/>
</dbReference>
<name>A0ABX2ZRJ1_9BACI</name>
<keyword evidence="2" id="KW-0460">Magnesium</keyword>
<evidence type="ECO:0000256" key="1">
    <source>
        <dbReference type="ARBA" id="ARBA00022801"/>
    </source>
</evidence>
<accession>A0ABX2ZRJ1</accession>
<dbReference type="InterPro" id="IPR050155">
    <property type="entry name" value="HAD-like_hydrolase_sf"/>
</dbReference>